<dbReference type="InterPro" id="IPR001509">
    <property type="entry name" value="Epimerase_deHydtase"/>
</dbReference>
<gene>
    <name evidence="2" type="ORF">DFH07DRAFT_231635</name>
</gene>
<dbReference type="SUPFAM" id="SSF51735">
    <property type="entry name" value="NAD(P)-binding Rossmann-fold domains"/>
    <property type="match status" value="1"/>
</dbReference>
<dbReference type="EMBL" id="JARJLG010000213">
    <property type="protein sequence ID" value="KAJ7727296.1"/>
    <property type="molecule type" value="Genomic_DNA"/>
</dbReference>
<name>A0AAD7HTZ0_9AGAR</name>
<dbReference type="GO" id="GO:0005737">
    <property type="term" value="C:cytoplasm"/>
    <property type="evidence" value="ECO:0007669"/>
    <property type="project" value="TreeGrafter"/>
</dbReference>
<dbReference type="InterPro" id="IPR036291">
    <property type="entry name" value="NAD(P)-bd_dom_sf"/>
</dbReference>
<evidence type="ECO:0000259" key="1">
    <source>
        <dbReference type="SMART" id="SM00859"/>
    </source>
</evidence>
<sequence length="343" mass="37167">MPKIFLTGATGYIGGAVLTRLLEHPLQRTFEITVLVRSSEKVSLFNRTVGKKHNLRAVLGSYSDLDLLKELSAEADVVFACADADDLAAAKAILNGIHDKYSDNGVAPILIHTSGTGVLSDSSDGMYPSSTIYSDLNISQLETLSPDQPHRNVDLTLVQADSKGYVKTYIILPSTIYGFASGPLVENGLQNPRSQQIPRLVDVGLARGQGGMVGKGKNWWGNVHIDDVADLYLRVFDLLTEASPPPDFAHGRAGFYFGENGEHTLYAVGEAIAKVLSDMGKGSPTPMTFSDREIRLYFPNGTSLGSNSRCRAERGYNIGWRPSRKTQDMLASVKAEVEASLSQ</sequence>
<evidence type="ECO:0000313" key="2">
    <source>
        <dbReference type="EMBL" id="KAJ7727296.1"/>
    </source>
</evidence>
<dbReference type="PANTHER" id="PTHR48079">
    <property type="entry name" value="PROTEIN YEEZ"/>
    <property type="match status" value="1"/>
</dbReference>
<dbReference type="AlphaFoldDB" id="A0AAD7HTZ0"/>
<comment type="caution">
    <text evidence="2">The sequence shown here is derived from an EMBL/GenBank/DDBJ whole genome shotgun (WGS) entry which is preliminary data.</text>
</comment>
<evidence type="ECO:0000313" key="3">
    <source>
        <dbReference type="Proteomes" id="UP001215280"/>
    </source>
</evidence>
<proteinExistence type="predicted"/>
<dbReference type="Pfam" id="PF01370">
    <property type="entry name" value="Epimerase"/>
    <property type="match status" value="1"/>
</dbReference>
<dbReference type="PANTHER" id="PTHR48079:SF6">
    <property type="entry name" value="NAD(P)-BINDING DOMAIN-CONTAINING PROTEIN-RELATED"/>
    <property type="match status" value="1"/>
</dbReference>
<accession>A0AAD7HTZ0</accession>
<organism evidence="2 3">
    <name type="scientific">Mycena maculata</name>
    <dbReference type="NCBI Taxonomy" id="230809"/>
    <lineage>
        <taxon>Eukaryota</taxon>
        <taxon>Fungi</taxon>
        <taxon>Dikarya</taxon>
        <taxon>Basidiomycota</taxon>
        <taxon>Agaricomycotina</taxon>
        <taxon>Agaricomycetes</taxon>
        <taxon>Agaricomycetidae</taxon>
        <taxon>Agaricales</taxon>
        <taxon>Marasmiineae</taxon>
        <taxon>Mycenaceae</taxon>
        <taxon>Mycena</taxon>
    </lineage>
</organism>
<dbReference type="InterPro" id="IPR051783">
    <property type="entry name" value="NAD(P)-dependent_oxidoreduct"/>
</dbReference>
<protein>
    <recommendedName>
        <fullName evidence="1">Semialdehyde dehydrogenase NAD-binding domain-containing protein</fullName>
    </recommendedName>
</protein>
<reference evidence="2" key="1">
    <citation type="submission" date="2023-03" db="EMBL/GenBank/DDBJ databases">
        <title>Massive genome expansion in bonnet fungi (Mycena s.s.) driven by repeated elements and novel gene families across ecological guilds.</title>
        <authorList>
            <consortium name="Lawrence Berkeley National Laboratory"/>
            <person name="Harder C.B."/>
            <person name="Miyauchi S."/>
            <person name="Viragh M."/>
            <person name="Kuo A."/>
            <person name="Thoen E."/>
            <person name="Andreopoulos B."/>
            <person name="Lu D."/>
            <person name="Skrede I."/>
            <person name="Drula E."/>
            <person name="Henrissat B."/>
            <person name="Morin E."/>
            <person name="Kohler A."/>
            <person name="Barry K."/>
            <person name="LaButti K."/>
            <person name="Morin E."/>
            <person name="Salamov A."/>
            <person name="Lipzen A."/>
            <person name="Mereny Z."/>
            <person name="Hegedus B."/>
            <person name="Baldrian P."/>
            <person name="Stursova M."/>
            <person name="Weitz H."/>
            <person name="Taylor A."/>
            <person name="Grigoriev I.V."/>
            <person name="Nagy L.G."/>
            <person name="Martin F."/>
            <person name="Kauserud H."/>
        </authorList>
    </citation>
    <scope>NUCLEOTIDE SEQUENCE</scope>
    <source>
        <strain evidence="2">CBHHK188m</strain>
    </source>
</reference>
<dbReference type="Proteomes" id="UP001215280">
    <property type="component" value="Unassembled WGS sequence"/>
</dbReference>
<dbReference type="GO" id="GO:0004029">
    <property type="term" value="F:aldehyde dehydrogenase (NAD+) activity"/>
    <property type="evidence" value="ECO:0007669"/>
    <property type="project" value="TreeGrafter"/>
</dbReference>
<dbReference type="GO" id="GO:1901607">
    <property type="term" value="P:alpha-amino acid biosynthetic process"/>
    <property type="evidence" value="ECO:0007669"/>
    <property type="project" value="UniProtKB-ARBA"/>
</dbReference>
<dbReference type="Gene3D" id="3.40.50.720">
    <property type="entry name" value="NAD(P)-binding Rossmann-like Domain"/>
    <property type="match status" value="1"/>
</dbReference>
<dbReference type="GO" id="GO:0051287">
    <property type="term" value="F:NAD binding"/>
    <property type="evidence" value="ECO:0007669"/>
    <property type="project" value="InterPro"/>
</dbReference>
<dbReference type="InterPro" id="IPR000534">
    <property type="entry name" value="Semialdehyde_DH_NAD-bd"/>
</dbReference>
<dbReference type="SMART" id="SM00859">
    <property type="entry name" value="Semialdhyde_dh"/>
    <property type="match status" value="1"/>
</dbReference>
<feature type="domain" description="Semialdehyde dehydrogenase NAD-binding" evidence="1">
    <location>
        <begin position="3"/>
        <end position="117"/>
    </location>
</feature>
<keyword evidence="3" id="KW-1185">Reference proteome</keyword>